<sequence length="91" mass="10131">MLGDSVQDIVAAWLKTKVPNGQRKNKKSFISRKLTIPTISLIKLSLTERLSSAYQQVMGGTGLLAIVLALLVYHNTLDAGFVYDDRKPLYH</sequence>
<keyword evidence="1" id="KW-1133">Transmembrane helix</keyword>
<dbReference type="AlphaFoldDB" id="A0AAW1DI02"/>
<keyword evidence="1" id="KW-0472">Membrane</keyword>
<evidence type="ECO:0000313" key="3">
    <source>
        <dbReference type="Proteomes" id="UP001461498"/>
    </source>
</evidence>
<reference evidence="2 3" key="1">
    <citation type="submission" date="2022-12" db="EMBL/GenBank/DDBJ databases">
        <title>Chromosome-level genome assembly of true bugs.</title>
        <authorList>
            <person name="Ma L."/>
            <person name="Li H."/>
        </authorList>
    </citation>
    <scope>NUCLEOTIDE SEQUENCE [LARGE SCALE GENOMIC DNA]</scope>
    <source>
        <strain evidence="2">Lab_2022b</strain>
    </source>
</reference>
<evidence type="ECO:0000313" key="2">
    <source>
        <dbReference type="EMBL" id="KAK9508074.1"/>
    </source>
</evidence>
<gene>
    <name evidence="2" type="ORF">O3M35_007816</name>
</gene>
<keyword evidence="3" id="KW-1185">Reference proteome</keyword>
<organism evidence="2 3">
    <name type="scientific">Rhynocoris fuscipes</name>
    <dbReference type="NCBI Taxonomy" id="488301"/>
    <lineage>
        <taxon>Eukaryota</taxon>
        <taxon>Metazoa</taxon>
        <taxon>Ecdysozoa</taxon>
        <taxon>Arthropoda</taxon>
        <taxon>Hexapoda</taxon>
        <taxon>Insecta</taxon>
        <taxon>Pterygota</taxon>
        <taxon>Neoptera</taxon>
        <taxon>Paraneoptera</taxon>
        <taxon>Hemiptera</taxon>
        <taxon>Heteroptera</taxon>
        <taxon>Panheteroptera</taxon>
        <taxon>Cimicomorpha</taxon>
        <taxon>Reduviidae</taxon>
        <taxon>Harpactorinae</taxon>
        <taxon>Harpactorini</taxon>
        <taxon>Rhynocoris</taxon>
    </lineage>
</organism>
<dbReference type="EMBL" id="JAPXFL010000004">
    <property type="protein sequence ID" value="KAK9508074.1"/>
    <property type="molecule type" value="Genomic_DNA"/>
</dbReference>
<protein>
    <submittedName>
        <fullName evidence="2">Uncharacterized protein</fullName>
    </submittedName>
</protein>
<feature type="transmembrane region" description="Helical" evidence="1">
    <location>
        <begin position="53"/>
        <end position="73"/>
    </location>
</feature>
<keyword evidence="1" id="KW-0812">Transmembrane</keyword>
<evidence type="ECO:0000256" key="1">
    <source>
        <dbReference type="SAM" id="Phobius"/>
    </source>
</evidence>
<accession>A0AAW1DI02</accession>
<name>A0AAW1DI02_9HEMI</name>
<comment type="caution">
    <text evidence="2">The sequence shown here is derived from an EMBL/GenBank/DDBJ whole genome shotgun (WGS) entry which is preliminary data.</text>
</comment>
<proteinExistence type="predicted"/>
<dbReference type="Proteomes" id="UP001461498">
    <property type="component" value="Unassembled WGS sequence"/>
</dbReference>